<dbReference type="GO" id="GO:0006508">
    <property type="term" value="P:proteolysis"/>
    <property type="evidence" value="ECO:0007669"/>
    <property type="project" value="InterPro"/>
</dbReference>
<name>X0SA81_9ZZZZ</name>
<dbReference type="InterPro" id="IPR001995">
    <property type="entry name" value="Peptidase_A2_cat"/>
</dbReference>
<evidence type="ECO:0000313" key="3">
    <source>
        <dbReference type="EMBL" id="GAF72066.1"/>
    </source>
</evidence>
<dbReference type="Pfam" id="PF13650">
    <property type="entry name" value="Asp_protease_2"/>
    <property type="match status" value="1"/>
</dbReference>
<dbReference type="SUPFAM" id="SSF50630">
    <property type="entry name" value="Acid proteases"/>
    <property type="match status" value="1"/>
</dbReference>
<evidence type="ECO:0000259" key="2">
    <source>
        <dbReference type="PROSITE" id="PS50175"/>
    </source>
</evidence>
<sequence length="117" mass="12574">MGVTYIEGVVTGSTGKELTVRFLVDSGASYTLLPYGDWQKIGLSAKRSVTFTLVDGTTVERKVSECHISLPEGEGHTPVILGEPGDEALLGVVTLEILGLVLNPFNRTLQPMRMLLA</sequence>
<gene>
    <name evidence="3" type="ORF">S01H1_17442</name>
</gene>
<reference evidence="3" key="1">
    <citation type="journal article" date="2014" name="Front. Microbiol.">
        <title>High frequency of phylogenetically diverse reductive dehalogenase-homologous genes in deep subseafloor sedimentary metagenomes.</title>
        <authorList>
            <person name="Kawai M."/>
            <person name="Futagami T."/>
            <person name="Toyoda A."/>
            <person name="Takaki Y."/>
            <person name="Nishi S."/>
            <person name="Hori S."/>
            <person name="Arai W."/>
            <person name="Tsubouchi T."/>
            <person name="Morono Y."/>
            <person name="Uchiyama I."/>
            <person name="Ito T."/>
            <person name="Fujiyama A."/>
            <person name="Inagaki F."/>
            <person name="Takami H."/>
        </authorList>
    </citation>
    <scope>NUCLEOTIDE SEQUENCE</scope>
    <source>
        <strain evidence="3">Expedition CK06-06</strain>
    </source>
</reference>
<feature type="domain" description="Peptidase A2" evidence="2">
    <location>
        <begin position="20"/>
        <end position="102"/>
    </location>
</feature>
<dbReference type="PROSITE" id="PS00141">
    <property type="entry name" value="ASP_PROTEASE"/>
    <property type="match status" value="1"/>
</dbReference>
<keyword evidence="1" id="KW-0378">Hydrolase</keyword>
<proteinExistence type="predicted"/>
<evidence type="ECO:0000256" key="1">
    <source>
        <dbReference type="ARBA" id="ARBA00022801"/>
    </source>
</evidence>
<dbReference type="InterPro" id="IPR021109">
    <property type="entry name" value="Peptidase_aspartic_dom_sf"/>
</dbReference>
<dbReference type="Gene3D" id="2.40.70.10">
    <property type="entry name" value="Acid Proteases"/>
    <property type="match status" value="1"/>
</dbReference>
<dbReference type="GO" id="GO:0004190">
    <property type="term" value="F:aspartic-type endopeptidase activity"/>
    <property type="evidence" value="ECO:0007669"/>
    <property type="project" value="InterPro"/>
</dbReference>
<dbReference type="PROSITE" id="PS50175">
    <property type="entry name" value="ASP_PROT_RETROV"/>
    <property type="match status" value="1"/>
</dbReference>
<dbReference type="EMBL" id="BARS01009255">
    <property type="protein sequence ID" value="GAF72066.1"/>
    <property type="molecule type" value="Genomic_DNA"/>
</dbReference>
<protein>
    <recommendedName>
        <fullName evidence="2">Peptidase A2 domain-containing protein</fullName>
    </recommendedName>
</protein>
<comment type="caution">
    <text evidence="3">The sequence shown here is derived from an EMBL/GenBank/DDBJ whole genome shotgun (WGS) entry which is preliminary data.</text>
</comment>
<dbReference type="AlphaFoldDB" id="X0SA81"/>
<dbReference type="InterPro" id="IPR001969">
    <property type="entry name" value="Aspartic_peptidase_AS"/>
</dbReference>
<accession>X0SA81</accession>
<organism evidence="3">
    <name type="scientific">marine sediment metagenome</name>
    <dbReference type="NCBI Taxonomy" id="412755"/>
    <lineage>
        <taxon>unclassified sequences</taxon>
        <taxon>metagenomes</taxon>
        <taxon>ecological metagenomes</taxon>
    </lineage>
</organism>